<dbReference type="InterPro" id="IPR031100">
    <property type="entry name" value="LOG_fam"/>
</dbReference>
<protein>
    <recommendedName>
        <fullName evidence="3">Cytokinin riboside 5'-monophosphate phosphoribohydrolase</fullName>
        <ecNumber evidence="3">3.2.2.n1</ecNumber>
    </recommendedName>
</protein>
<dbReference type="EC" id="3.2.2.n1" evidence="3"/>
<sequence length="196" mass="21415">MKPLKSLAVFCGSSTGNDDAIIQQSKELGQTMAKRNMTLVYGGAQIGIMGTVAKAVLDNGGKAIGVVPYFLSTKEIVNSNLTELIETKTMHDRKVIMYDKSDGFLIIPGGFGTMDEFFEIATWGQLGLHTKPIGILNSNGYYDALISQCETMVAKGFLPEANFKAIQTDTTIEGLLNKMQNFTPLPAPKWLKKDRL</sequence>
<dbReference type="RefSeq" id="WP_386096101.1">
    <property type="nucleotide sequence ID" value="NZ_JBHSAT010000002.1"/>
</dbReference>
<dbReference type="PANTHER" id="PTHR31223:SF70">
    <property type="entry name" value="LOG FAMILY PROTEIN YJL055W"/>
    <property type="match status" value="1"/>
</dbReference>
<keyword evidence="5" id="KW-1185">Reference proteome</keyword>
<comment type="catalytic activity">
    <reaction evidence="1">
        <text>AMP + H2O = D-ribose 5-phosphate + adenine</text>
        <dbReference type="Rhea" id="RHEA:20129"/>
        <dbReference type="ChEBI" id="CHEBI:15377"/>
        <dbReference type="ChEBI" id="CHEBI:16708"/>
        <dbReference type="ChEBI" id="CHEBI:78346"/>
        <dbReference type="ChEBI" id="CHEBI:456215"/>
        <dbReference type="EC" id="3.2.2.4"/>
    </reaction>
</comment>
<name>A0ABV8AGS6_9FLAO</name>
<gene>
    <name evidence="4" type="ORF">ACFOSX_00970</name>
</gene>
<proteinExistence type="inferred from homology"/>
<dbReference type="SUPFAM" id="SSF102405">
    <property type="entry name" value="MCP/YpsA-like"/>
    <property type="match status" value="1"/>
</dbReference>
<keyword evidence="3" id="KW-0378">Hydrolase</keyword>
<accession>A0ABV8AGS6</accession>
<dbReference type="Proteomes" id="UP001595812">
    <property type="component" value="Unassembled WGS sequence"/>
</dbReference>
<dbReference type="NCBIfam" id="TIGR00730">
    <property type="entry name" value="Rossman fold protein, TIGR00730 family"/>
    <property type="match status" value="1"/>
</dbReference>
<dbReference type="Gene3D" id="3.40.50.450">
    <property type="match status" value="1"/>
</dbReference>
<dbReference type="Pfam" id="PF03641">
    <property type="entry name" value="Lysine_decarbox"/>
    <property type="match status" value="1"/>
</dbReference>
<keyword evidence="3" id="KW-0203">Cytokinin biosynthesis</keyword>
<reference evidence="5" key="1">
    <citation type="journal article" date="2019" name="Int. J. Syst. Evol. Microbiol.">
        <title>The Global Catalogue of Microorganisms (GCM) 10K type strain sequencing project: providing services to taxonomists for standard genome sequencing and annotation.</title>
        <authorList>
            <consortium name="The Broad Institute Genomics Platform"/>
            <consortium name="The Broad Institute Genome Sequencing Center for Infectious Disease"/>
            <person name="Wu L."/>
            <person name="Ma J."/>
        </authorList>
    </citation>
    <scope>NUCLEOTIDE SEQUENCE [LARGE SCALE GENOMIC DNA]</scope>
    <source>
        <strain evidence="5">CECT 8979</strain>
    </source>
</reference>
<organism evidence="4 5">
    <name type="scientific">Winogradskyella maritima</name>
    <dbReference type="NCBI Taxonomy" id="1517766"/>
    <lineage>
        <taxon>Bacteria</taxon>
        <taxon>Pseudomonadati</taxon>
        <taxon>Bacteroidota</taxon>
        <taxon>Flavobacteriia</taxon>
        <taxon>Flavobacteriales</taxon>
        <taxon>Flavobacteriaceae</taxon>
        <taxon>Winogradskyella</taxon>
    </lineage>
</organism>
<evidence type="ECO:0000313" key="4">
    <source>
        <dbReference type="EMBL" id="MFC3875789.1"/>
    </source>
</evidence>
<comment type="similarity">
    <text evidence="2 3">Belongs to the LOG family.</text>
</comment>
<evidence type="ECO:0000256" key="3">
    <source>
        <dbReference type="RuleBase" id="RU363015"/>
    </source>
</evidence>
<comment type="caution">
    <text evidence="4">The sequence shown here is derived from an EMBL/GenBank/DDBJ whole genome shotgun (WGS) entry which is preliminary data.</text>
</comment>
<dbReference type="PANTHER" id="PTHR31223">
    <property type="entry name" value="LOG FAMILY PROTEIN YJL055W"/>
    <property type="match status" value="1"/>
</dbReference>
<evidence type="ECO:0000256" key="2">
    <source>
        <dbReference type="ARBA" id="ARBA00006763"/>
    </source>
</evidence>
<evidence type="ECO:0000256" key="1">
    <source>
        <dbReference type="ARBA" id="ARBA00000274"/>
    </source>
</evidence>
<dbReference type="InterPro" id="IPR005269">
    <property type="entry name" value="LOG"/>
</dbReference>
<evidence type="ECO:0000313" key="5">
    <source>
        <dbReference type="Proteomes" id="UP001595812"/>
    </source>
</evidence>
<dbReference type="EMBL" id="JBHSAT010000002">
    <property type="protein sequence ID" value="MFC3875789.1"/>
    <property type="molecule type" value="Genomic_DNA"/>
</dbReference>